<accession>A0A1Z4V076</accession>
<gene>
    <name evidence="1" type="ORF">NIES806_11100</name>
</gene>
<dbReference type="Proteomes" id="UP000218702">
    <property type="component" value="Chromosome"/>
</dbReference>
<organism evidence="1 2">
    <name type="scientific">Dolichospermum compactum NIES-806</name>
    <dbReference type="NCBI Taxonomy" id="1973481"/>
    <lineage>
        <taxon>Bacteria</taxon>
        <taxon>Bacillati</taxon>
        <taxon>Cyanobacteriota</taxon>
        <taxon>Cyanophyceae</taxon>
        <taxon>Nostocales</taxon>
        <taxon>Aphanizomenonaceae</taxon>
        <taxon>Dolichospermum</taxon>
        <taxon>Dolichospermum compactum</taxon>
    </lineage>
</organism>
<evidence type="ECO:0000313" key="2">
    <source>
        <dbReference type="Proteomes" id="UP000218702"/>
    </source>
</evidence>
<dbReference type="KEGG" id="dcm:NIES806_11100"/>
<name>A0A1Z4V076_9CYAN</name>
<proteinExistence type="predicted"/>
<sequence>MKVSIPVCLIPGIICIFLNYKYPEGSKIITPPCPGNIVINWQEKQKKNKKKNLD</sequence>
<protein>
    <submittedName>
        <fullName evidence="1">Uncharacterized protein</fullName>
    </submittedName>
</protein>
<dbReference type="EMBL" id="AP018316">
    <property type="protein sequence ID" value="BAZ84910.1"/>
    <property type="molecule type" value="Genomic_DNA"/>
</dbReference>
<dbReference type="AlphaFoldDB" id="A0A1Z4V076"/>
<evidence type="ECO:0000313" key="1">
    <source>
        <dbReference type="EMBL" id="BAZ84910.1"/>
    </source>
</evidence>
<keyword evidence="2" id="KW-1185">Reference proteome</keyword>
<reference evidence="1 2" key="1">
    <citation type="submission" date="2017-06" db="EMBL/GenBank/DDBJ databases">
        <title>Genome sequencing of cyanobaciteial culture collection at National Institute for Environmental Studies (NIES).</title>
        <authorList>
            <person name="Hirose Y."/>
            <person name="Shimura Y."/>
            <person name="Fujisawa T."/>
            <person name="Nakamura Y."/>
            <person name="Kawachi M."/>
        </authorList>
    </citation>
    <scope>NUCLEOTIDE SEQUENCE [LARGE SCALE GENOMIC DNA]</scope>
    <source>
        <strain evidence="1 2">NIES-806</strain>
    </source>
</reference>